<feature type="domain" description="Major facilitator superfamily (MFS) profile" evidence="9">
    <location>
        <begin position="17"/>
        <end position="471"/>
    </location>
</feature>
<dbReference type="GO" id="GO:0042128">
    <property type="term" value="P:nitrate assimilation"/>
    <property type="evidence" value="ECO:0007669"/>
    <property type="project" value="UniProtKB-UniRule"/>
</dbReference>
<dbReference type="InterPro" id="IPR020846">
    <property type="entry name" value="MFS_dom"/>
</dbReference>
<dbReference type="InterPro" id="IPR036259">
    <property type="entry name" value="MFS_trans_sf"/>
</dbReference>
<feature type="transmembrane region" description="Helical" evidence="8">
    <location>
        <begin position="146"/>
        <end position="166"/>
    </location>
</feature>
<feature type="transmembrane region" description="Helical" evidence="8">
    <location>
        <begin position="83"/>
        <end position="101"/>
    </location>
</feature>
<proteinExistence type="inferred from homology"/>
<dbReference type="AlphaFoldDB" id="A0A2A4T8T8"/>
<feature type="transmembrane region" description="Helical" evidence="8">
    <location>
        <begin position="51"/>
        <end position="71"/>
    </location>
</feature>
<evidence type="ECO:0000313" key="11">
    <source>
        <dbReference type="Proteomes" id="UP000218113"/>
    </source>
</evidence>
<feature type="transmembrane region" description="Helical" evidence="8">
    <location>
        <begin position="21"/>
        <end position="39"/>
    </location>
</feature>
<feature type="transmembrane region" description="Helical" evidence="8">
    <location>
        <begin position="255"/>
        <end position="275"/>
    </location>
</feature>
<dbReference type="SUPFAM" id="SSF103473">
    <property type="entry name" value="MFS general substrate transporter"/>
    <property type="match status" value="1"/>
</dbReference>
<organism evidence="10 11">
    <name type="scientific">SAR324 cluster bacterium</name>
    <dbReference type="NCBI Taxonomy" id="2024889"/>
    <lineage>
        <taxon>Bacteria</taxon>
        <taxon>Deltaproteobacteria</taxon>
        <taxon>SAR324 cluster</taxon>
    </lineage>
</organism>
<feature type="transmembrane region" description="Helical" evidence="8">
    <location>
        <begin position="296"/>
        <end position="320"/>
    </location>
</feature>
<feature type="transmembrane region" description="Helical" evidence="8">
    <location>
        <begin position="421"/>
        <end position="442"/>
    </location>
</feature>
<dbReference type="Pfam" id="PF07690">
    <property type="entry name" value="MFS_1"/>
    <property type="match status" value="2"/>
</dbReference>
<keyword evidence="5 8" id="KW-1133">Transmembrane helix</keyword>
<comment type="subcellular location">
    <subcellularLocation>
        <location evidence="8">Cell membrane</location>
        <topology evidence="8">Multi-pass membrane protein</topology>
    </subcellularLocation>
    <subcellularLocation>
        <location evidence="1">Membrane</location>
        <topology evidence="1">Multi-pass membrane protein</topology>
    </subcellularLocation>
</comment>
<evidence type="ECO:0000256" key="3">
    <source>
        <dbReference type="ARBA" id="ARBA00022448"/>
    </source>
</evidence>
<keyword evidence="4 8" id="KW-0812">Transmembrane</keyword>
<feature type="transmembrane region" description="Helical" evidence="8">
    <location>
        <begin position="448"/>
        <end position="466"/>
    </location>
</feature>
<keyword evidence="8" id="KW-1003">Cell membrane</keyword>
<evidence type="ECO:0000256" key="5">
    <source>
        <dbReference type="ARBA" id="ARBA00022989"/>
    </source>
</evidence>
<dbReference type="GO" id="GO:0015112">
    <property type="term" value="F:nitrate transmembrane transporter activity"/>
    <property type="evidence" value="ECO:0007669"/>
    <property type="project" value="UniProtKB-UniRule"/>
</dbReference>
<dbReference type="PANTHER" id="PTHR23515">
    <property type="entry name" value="HIGH-AFFINITY NITRATE TRANSPORTER 2.3"/>
    <property type="match status" value="1"/>
</dbReference>
<name>A0A2A4T8T8_9DELT</name>
<gene>
    <name evidence="10" type="ORF">COB67_04010</name>
</gene>
<dbReference type="CDD" id="cd17341">
    <property type="entry name" value="MFS_NRT2_like"/>
    <property type="match status" value="1"/>
</dbReference>
<evidence type="ECO:0000313" key="10">
    <source>
        <dbReference type="EMBL" id="PCI29427.1"/>
    </source>
</evidence>
<keyword evidence="3 8" id="KW-0813">Transport</keyword>
<accession>A0A2A4T8T8</accession>
<keyword evidence="6 8" id="KW-0534">Nitrate assimilation</keyword>
<comment type="caution">
    <text evidence="10">The sequence shown here is derived from an EMBL/GenBank/DDBJ whole genome shotgun (WGS) entry which is preliminary data.</text>
</comment>
<feature type="transmembrane region" description="Helical" evidence="8">
    <location>
        <begin position="326"/>
        <end position="345"/>
    </location>
</feature>
<evidence type="ECO:0000259" key="9">
    <source>
        <dbReference type="PROSITE" id="PS50850"/>
    </source>
</evidence>
<feature type="transmembrane region" description="Helical" evidence="8">
    <location>
        <begin position="107"/>
        <end position="125"/>
    </location>
</feature>
<protein>
    <recommendedName>
        <fullName evidence="8">Nitrate/nitrite transporter</fullName>
    </recommendedName>
</protein>
<dbReference type="InterPro" id="IPR004737">
    <property type="entry name" value="NO3_transporter_NarK/NarU-like"/>
</dbReference>
<feature type="transmembrane region" description="Helical" evidence="8">
    <location>
        <begin position="172"/>
        <end position="191"/>
    </location>
</feature>
<comment type="similarity">
    <text evidence="2 8">Belongs to the major facilitator superfamily. Nitrate/nitrite porter (TC 2.A.1.8) family.</text>
</comment>
<evidence type="ECO:0000256" key="2">
    <source>
        <dbReference type="ARBA" id="ARBA00008432"/>
    </source>
</evidence>
<dbReference type="NCBIfam" id="TIGR00886">
    <property type="entry name" value="2A0108"/>
    <property type="match status" value="1"/>
</dbReference>
<reference evidence="11" key="1">
    <citation type="submission" date="2017-08" db="EMBL/GenBank/DDBJ databases">
        <title>A dynamic microbial community with high functional redundancy inhabits the cold, oxic subseafloor aquifer.</title>
        <authorList>
            <person name="Tully B.J."/>
            <person name="Wheat C.G."/>
            <person name="Glazer B.T."/>
            <person name="Huber J.A."/>
        </authorList>
    </citation>
    <scope>NUCLEOTIDE SEQUENCE [LARGE SCALE GENOMIC DNA]</scope>
</reference>
<evidence type="ECO:0000256" key="1">
    <source>
        <dbReference type="ARBA" id="ARBA00004141"/>
    </source>
</evidence>
<dbReference type="InterPro" id="IPR044772">
    <property type="entry name" value="NO3_transporter"/>
</dbReference>
<sequence length="488" mass="53301">MSSDRLNLFSFKGKYKTLHMSWMAFFLSFVVWFNMAPFATTIQRALHLTTGQLKTLFICNVVLTIPARIIVGMLVDRFGPRKTYSSLLAIMSIPCFMFAMADTFEELVIWRLLLGGMGAGFVVGIRMVGEWFPPKQIGVAEGIYGGWGNFGSAAAAFILPSVALLFSEASGWRLAIGLSGCLSMGFSILYYKTVRDTPAGKTYFSPKNIKALEVCKKGDLYGLIFMTAPMILCLAVLAWKLSLPAIGFITVETSYVIYGLLVLLFIYQVYQIISVNKERLQGEIKAEDKYDFKQVAILDLAYAVSFGSELAVVSMLPSFFEGTFKLTPVVAGMIAASFAFMNLVARPGGGILSDKFGRKKTMLILFLGLIISYFGMSQIEGSWFLPAAVLLTMCCSFFVQAAEGAVFSIVPLIKRRLTGQIAGMVGAYGNVGAVTFLTIYSFTDASTFFIVIGVAAIFSCIANLFITEPAGHGVEIQPDGSVEYLELA</sequence>
<dbReference type="InterPro" id="IPR011701">
    <property type="entry name" value="MFS"/>
</dbReference>
<feature type="transmembrane region" description="Helical" evidence="8">
    <location>
        <begin position="361"/>
        <end position="379"/>
    </location>
</feature>
<dbReference type="GO" id="GO:0005886">
    <property type="term" value="C:plasma membrane"/>
    <property type="evidence" value="ECO:0007669"/>
    <property type="project" value="UniProtKB-SubCell"/>
</dbReference>
<dbReference type="Gene3D" id="1.20.1250.20">
    <property type="entry name" value="MFS general substrate transporter like domains"/>
    <property type="match status" value="2"/>
</dbReference>
<dbReference type="PROSITE" id="PS50850">
    <property type="entry name" value="MFS"/>
    <property type="match status" value="1"/>
</dbReference>
<evidence type="ECO:0000256" key="6">
    <source>
        <dbReference type="ARBA" id="ARBA00023063"/>
    </source>
</evidence>
<dbReference type="EMBL" id="NVSR01000014">
    <property type="protein sequence ID" value="PCI29427.1"/>
    <property type="molecule type" value="Genomic_DNA"/>
</dbReference>
<keyword evidence="7 8" id="KW-0472">Membrane</keyword>
<evidence type="ECO:0000256" key="7">
    <source>
        <dbReference type="ARBA" id="ARBA00023136"/>
    </source>
</evidence>
<dbReference type="Proteomes" id="UP000218113">
    <property type="component" value="Unassembled WGS sequence"/>
</dbReference>
<dbReference type="GO" id="GO:0015113">
    <property type="term" value="F:nitrite transmembrane transporter activity"/>
    <property type="evidence" value="ECO:0007669"/>
    <property type="project" value="InterPro"/>
</dbReference>
<comment type="caution">
    <text evidence="8">Lacks conserved residue(s) required for the propagation of feature annotation.</text>
</comment>
<feature type="transmembrane region" description="Helical" evidence="8">
    <location>
        <begin position="385"/>
        <end position="409"/>
    </location>
</feature>
<feature type="transmembrane region" description="Helical" evidence="8">
    <location>
        <begin position="220"/>
        <end position="243"/>
    </location>
</feature>
<evidence type="ECO:0000256" key="4">
    <source>
        <dbReference type="ARBA" id="ARBA00022692"/>
    </source>
</evidence>
<evidence type="ECO:0000256" key="8">
    <source>
        <dbReference type="RuleBase" id="RU366033"/>
    </source>
</evidence>